<dbReference type="SUPFAM" id="SSF56770">
    <property type="entry name" value="HydA/Nqo6-like"/>
    <property type="match status" value="1"/>
</dbReference>
<protein>
    <submittedName>
        <fullName evidence="8">Hydrogenase</fullName>
    </submittedName>
    <submittedName>
        <fullName evidence="9">NADH-quinone oxidoreductase subunit B family protein</fullName>
        <ecNumber evidence="9">1.-.-.-</ecNumber>
    </submittedName>
</protein>
<evidence type="ECO:0000256" key="2">
    <source>
        <dbReference type="ARBA" id="ARBA00009173"/>
    </source>
</evidence>
<accession>A0A127B9H2</accession>
<dbReference type="PANTHER" id="PTHR42989">
    <property type="entry name" value="HYDROGENASE-4 COMPONENT I"/>
    <property type="match status" value="1"/>
</dbReference>
<dbReference type="RefSeq" id="WP_068321919.1">
    <property type="nucleotide sequence ID" value="NZ_CP010835.1"/>
</dbReference>
<dbReference type="OrthoDB" id="5740at2157"/>
<gene>
    <name evidence="9" type="ORF">P8X34_05775</name>
    <name evidence="8" type="ORF">TQ32_05205</name>
</gene>
<dbReference type="InterPro" id="IPR006137">
    <property type="entry name" value="NADH_UbQ_OxRdtase-like_20kDa"/>
</dbReference>
<dbReference type="Gene3D" id="3.40.50.12280">
    <property type="match status" value="1"/>
</dbReference>
<proteinExistence type="inferred from homology"/>
<dbReference type="EC" id="1.-.-.-" evidence="9"/>
<dbReference type="KEGG" id="pyc:TQ32_05205"/>
<sequence length="271" mass="31318">MKYKSVWVFHVDSGSCNGCDIEILDVLTPYYDVERFGIKLVGSPRHADALLVSGPLTRQTYYAVKAVYEAMPPKPRIVVAIGTCASSGGIFYNGYPIYNPTKDRGRDRLRTGGIEVLLQEYGTKPDLYIPGCPPSPEEILYGLSLLLGIKEKKMKGERWTASPPGREEGVPFRLPVRPVNERIYLTLREELRRVIGYFDRKLVLEEFLRMVEEAEKSENPRETLHSLIQGFLKKERDCRIRFAMQFLEKEYWRIRDEYERRHVGLVKVEVP</sequence>
<dbReference type="Proteomes" id="UP001571980">
    <property type="component" value="Unassembled WGS sequence"/>
</dbReference>
<evidence type="ECO:0000313" key="9">
    <source>
        <dbReference type="EMBL" id="MFA4804249.1"/>
    </source>
</evidence>
<reference evidence="10" key="1">
    <citation type="submission" date="2015-02" db="EMBL/GenBank/DDBJ databases">
        <title>Pyrococcus kukulkanii sp. nov., a novel hyperthermophilic archaeon isolated from a deep-sea hydrothermal vent at the Guaymas Basin.</title>
        <authorList>
            <person name="Oger P.M."/>
            <person name="Callac N."/>
            <person name="Jebbar M."/>
            <person name="Godfroy A."/>
        </authorList>
    </citation>
    <scope>NUCLEOTIDE SEQUENCE [LARGE SCALE GENOMIC DNA]</scope>
    <source>
        <strain evidence="10">NCB100</strain>
    </source>
</reference>
<evidence type="ECO:0000256" key="5">
    <source>
        <dbReference type="ARBA" id="ARBA00023004"/>
    </source>
</evidence>
<dbReference type="EMBL" id="JARRIG010000003">
    <property type="protein sequence ID" value="MFA4804249.1"/>
    <property type="molecule type" value="Genomic_DNA"/>
</dbReference>
<keyword evidence="3" id="KW-0004">4Fe-4S</keyword>
<dbReference type="AlphaFoldDB" id="A0A127B9H2"/>
<dbReference type="InterPro" id="IPR052375">
    <property type="entry name" value="Complex_I_20kDa-like"/>
</dbReference>
<dbReference type="PATRIC" id="fig|1609559.3.peg.1084"/>
<dbReference type="GO" id="GO:0051539">
    <property type="term" value="F:4 iron, 4 sulfur cluster binding"/>
    <property type="evidence" value="ECO:0007669"/>
    <property type="project" value="UniProtKB-KW"/>
</dbReference>
<dbReference type="GO" id="GO:0016491">
    <property type="term" value="F:oxidoreductase activity"/>
    <property type="evidence" value="ECO:0007669"/>
    <property type="project" value="UniProtKB-KW"/>
</dbReference>
<evidence type="ECO:0000313" key="11">
    <source>
        <dbReference type="Proteomes" id="UP001571980"/>
    </source>
</evidence>
<dbReference type="Proteomes" id="UP000070587">
    <property type="component" value="Chromosome"/>
</dbReference>
<organism evidence="8 10">
    <name type="scientific">Pyrococcus kukulkanii</name>
    <dbReference type="NCBI Taxonomy" id="1609559"/>
    <lineage>
        <taxon>Archaea</taxon>
        <taxon>Methanobacteriati</taxon>
        <taxon>Methanobacteriota</taxon>
        <taxon>Thermococci</taxon>
        <taxon>Thermococcales</taxon>
        <taxon>Thermococcaceae</taxon>
        <taxon>Pyrococcus</taxon>
    </lineage>
</organism>
<dbReference type="GeneID" id="28491210"/>
<dbReference type="PANTHER" id="PTHR42989:SF1">
    <property type="entry name" value="FORMATE HYDROGENLYASE SUBUNIT 7-RELATED"/>
    <property type="match status" value="1"/>
</dbReference>
<dbReference type="Pfam" id="PF01058">
    <property type="entry name" value="Oxidored_q6"/>
    <property type="match status" value="1"/>
</dbReference>
<feature type="domain" description="NADH:ubiquinone oxidoreductase-like 20kDa subunit" evidence="7">
    <location>
        <begin position="16"/>
        <end position="144"/>
    </location>
</feature>
<evidence type="ECO:0000256" key="6">
    <source>
        <dbReference type="ARBA" id="ARBA00023014"/>
    </source>
</evidence>
<dbReference type="STRING" id="1609559.TQ32_05205"/>
<evidence type="ECO:0000259" key="7">
    <source>
        <dbReference type="Pfam" id="PF01058"/>
    </source>
</evidence>
<comment type="similarity">
    <text evidence="2">Belongs to the complex I 20 kDa subunit family.</text>
</comment>
<evidence type="ECO:0000256" key="3">
    <source>
        <dbReference type="ARBA" id="ARBA00022485"/>
    </source>
</evidence>
<evidence type="ECO:0000313" key="8">
    <source>
        <dbReference type="EMBL" id="AMM53944.1"/>
    </source>
</evidence>
<keyword evidence="5" id="KW-0408">Iron</keyword>
<name>A0A127B9H2_9EURY</name>
<evidence type="ECO:0000313" key="10">
    <source>
        <dbReference type="Proteomes" id="UP000070587"/>
    </source>
</evidence>
<keyword evidence="6" id="KW-0411">Iron-sulfur</keyword>
<keyword evidence="9" id="KW-0560">Oxidoreductase</keyword>
<evidence type="ECO:0000256" key="4">
    <source>
        <dbReference type="ARBA" id="ARBA00022723"/>
    </source>
</evidence>
<keyword evidence="11" id="KW-1185">Reference proteome</keyword>
<reference evidence="8 10" key="2">
    <citation type="journal article" date="2016" name="Int. J. Syst. Evol. Microbiol.">
        <title>Pyrococcus kukulkanii sp. nov., a hyperthermophilic, piezophilic archaeon isolated from a deep-sea hydrothermal vent.</title>
        <authorList>
            <person name="Callac N."/>
            <person name="Oger P."/>
            <person name="Lesongeur F."/>
            <person name="Rattray J.E."/>
            <person name="Vannier P."/>
            <person name="Michoud G."/>
            <person name="Beauverger M."/>
            <person name="Gayet N."/>
            <person name="Rouxel O."/>
            <person name="Jebbar M."/>
            <person name="Godfroy A."/>
        </authorList>
    </citation>
    <scope>NUCLEOTIDE SEQUENCE [LARGE SCALE GENOMIC DNA]</scope>
    <source>
        <strain evidence="8 10">NCB100</strain>
    </source>
</reference>
<comment type="cofactor">
    <cofactor evidence="1">
        <name>[4Fe-4S] cluster</name>
        <dbReference type="ChEBI" id="CHEBI:49883"/>
    </cofactor>
</comment>
<reference evidence="9 11" key="3">
    <citation type="submission" date="2023-03" db="EMBL/GenBank/DDBJ databases">
        <title>Speciation in Pyrococcus: adaptation to high temperature as a mechanism.</title>
        <authorList>
            <person name="Gu J."/>
        </authorList>
    </citation>
    <scope>NUCLEOTIDE SEQUENCE [LARGE SCALE GENOMIC DNA]</scope>
    <source>
        <strain evidence="9 11">LMOA34</strain>
    </source>
</reference>
<keyword evidence="4" id="KW-0479">Metal-binding</keyword>
<dbReference type="EMBL" id="CP010835">
    <property type="protein sequence ID" value="AMM53944.1"/>
    <property type="molecule type" value="Genomic_DNA"/>
</dbReference>
<dbReference type="GO" id="GO:0046872">
    <property type="term" value="F:metal ion binding"/>
    <property type="evidence" value="ECO:0007669"/>
    <property type="project" value="UniProtKB-KW"/>
</dbReference>
<evidence type="ECO:0000256" key="1">
    <source>
        <dbReference type="ARBA" id="ARBA00001966"/>
    </source>
</evidence>